<dbReference type="Gene3D" id="3.40.50.10320">
    <property type="entry name" value="LmbE-like"/>
    <property type="match status" value="1"/>
</dbReference>
<accession>A0A7X4Y6P1</accession>
<dbReference type="GO" id="GO:0016811">
    <property type="term" value="F:hydrolase activity, acting on carbon-nitrogen (but not peptide) bonds, in linear amides"/>
    <property type="evidence" value="ECO:0007669"/>
    <property type="project" value="TreeGrafter"/>
</dbReference>
<dbReference type="EMBL" id="JAAAPK010000002">
    <property type="protein sequence ID" value="NBC39756.1"/>
    <property type="molecule type" value="Genomic_DNA"/>
</dbReference>
<organism evidence="1 2">
    <name type="scientific">Corallococcus exiguus</name>
    <dbReference type="NCBI Taxonomy" id="83462"/>
    <lineage>
        <taxon>Bacteria</taxon>
        <taxon>Pseudomonadati</taxon>
        <taxon>Myxococcota</taxon>
        <taxon>Myxococcia</taxon>
        <taxon>Myxococcales</taxon>
        <taxon>Cystobacterineae</taxon>
        <taxon>Myxococcaceae</taxon>
        <taxon>Corallococcus</taxon>
    </lineage>
</organism>
<keyword evidence="2" id="KW-1185">Reference proteome</keyword>
<name>A0A7X4Y6P1_9BACT</name>
<protein>
    <submittedName>
        <fullName evidence="1">PIG-L family deacetylase</fullName>
    </submittedName>
</protein>
<proteinExistence type="predicted"/>
<dbReference type="RefSeq" id="WP_139915458.1">
    <property type="nucleotide sequence ID" value="NZ_CBCSLE010000005.1"/>
</dbReference>
<comment type="caution">
    <text evidence="1">The sequence shown here is derived from an EMBL/GenBank/DDBJ whole genome shotgun (WGS) entry which is preliminary data.</text>
</comment>
<evidence type="ECO:0000313" key="1">
    <source>
        <dbReference type="EMBL" id="NBC39756.1"/>
    </source>
</evidence>
<dbReference type="InterPro" id="IPR003737">
    <property type="entry name" value="GlcNAc_PI_deacetylase-related"/>
</dbReference>
<dbReference type="AlphaFoldDB" id="A0A7X4Y6P1"/>
<gene>
    <name evidence="1" type="ORF">GTZ93_07900</name>
</gene>
<dbReference type="PANTHER" id="PTHR12993">
    <property type="entry name" value="N-ACETYLGLUCOSAMINYL-PHOSPHATIDYLINOSITOL DE-N-ACETYLASE-RELATED"/>
    <property type="match status" value="1"/>
</dbReference>
<dbReference type="Proteomes" id="UP000537825">
    <property type="component" value="Unassembled WGS sequence"/>
</dbReference>
<reference evidence="1 2" key="1">
    <citation type="submission" date="2020-01" db="EMBL/GenBank/DDBJ databases">
        <title>The draft genome sequence of Corallococcus exiguus DSM 14696.</title>
        <authorList>
            <person name="Zhang X."/>
            <person name="Zhu H."/>
        </authorList>
    </citation>
    <scope>NUCLEOTIDE SEQUENCE [LARGE SCALE GENOMIC DNA]</scope>
    <source>
        <strain evidence="1 2">DSM 14696</strain>
    </source>
</reference>
<sequence>MMDGSPVRRGLRRLQRLALGRRARTFNEDELRCPAMVFAPHPDDETLGCGGAILQKRRAGAAVRIVLLTDGASSHAHLISRDELKAQRAQEALGAAKVLGVEEADVFLLGFPDGALDSNREAAVARVEDLLRRHRPEHLFVPYARGEHADHVSTNHLVHEAVARVGRPVTVFEYAVWAWRHWPMVGFGRTRRQQRSVLAGTVSTRLGLRILKDFRTKVSLRGVVEQKRAALALHASQMERRDAEPRWHTLHDVDGGEFLPCFFEEEELYRRIDIAAR</sequence>
<dbReference type="Pfam" id="PF02585">
    <property type="entry name" value="PIG-L"/>
    <property type="match status" value="1"/>
</dbReference>
<dbReference type="InterPro" id="IPR024078">
    <property type="entry name" value="LmbE-like_dom_sf"/>
</dbReference>
<evidence type="ECO:0000313" key="2">
    <source>
        <dbReference type="Proteomes" id="UP000537825"/>
    </source>
</evidence>
<dbReference type="PANTHER" id="PTHR12993:SF29">
    <property type="entry name" value="BLR3841 PROTEIN"/>
    <property type="match status" value="1"/>
</dbReference>
<dbReference type="SUPFAM" id="SSF102588">
    <property type="entry name" value="LmbE-like"/>
    <property type="match status" value="1"/>
</dbReference>